<dbReference type="InterPro" id="IPR015919">
    <property type="entry name" value="Cadherin-like_sf"/>
</dbReference>
<feature type="non-terminal residue" evidence="3">
    <location>
        <position position="1"/>
    </location>
</feature>
<dbReference type="GO" id="GO:0005509">
    <property type="term" value="F:calcium ion binding"/>
    <property type="evidence" value="ECO:0007669"/>
    <property type="project" value="InterPro"/>
</dbReference>
<reference evidence="4" key="1">
    <citation type="submission" date="2017-09" db="EMBL/GenBank/DDBJ databases">
        <title>Depth-based differentiation of microbial function through sediment-hosted aquifers and enrichment of novel symbionts in the deep terrestrial subsurface.</title>
        <authorList>
            <person name="Probst A.J."/>
            <person name="Ladd B."/>
            <person name="Jarett J.K."/>
            <person name="Geller-Mcgrath D.E."/>
            <person name="Sieber C.M.K."/>
            <person name="Emerson J.B."/>
            <person name="Anantharaman K."/>
            <person name="Thomas B.C."/>
            <person name="Malmstrom R."/>
            <person name="Stieglmeier M."/>
            <person name="Klingl A."/>
            <person name="Woyke T."/>
            <person name="Ryan C.M."/>
            <person name="Banfield J.F."/>
        </authorList>
    </citation>
    <scope>NUCLEOTIDE SEQUENCE [LARGE SCALE GENOMIC DNA]</scope>
</reference>
<evidence type="ECO:0000259" key="2">
    <source>
        <dbReference type="SMART" id="SM00736"/>
    </source>
</evidence>
<dbReference type="EMBL" id="PFAT01000057">
    <property type="protein sequence ID" value="PIR91942.1"/>
    <property type="molecule type" value="Genomic_DNA"/>
</dbReference>
<dbReference type="SMART" id="SM00736">
    <property type="entry name" value="CADG"/>
    <property type="match status" value="1"/>
</dbReference>
<protein>
    <recommendedName>
        <fullName evidence="2">Dystroglycan-type cadherin-like domain-containing protein</fullName>
    </recommendedName>
</protein>
<sequence length="236" mass="24583">ADSFTFKVNDGSLDSAAATVSITVNAVNDPPFFTSSTPVTTINKNLPYAYNITAGDIDTPPANLVVTATGLPSWLILHDNHDGTATLSGTPTSFDAGTHNITIQVSDGEATAEQSFTLTVTANNNAPSFSGADNQYYIGEGSSLNIALHGSDPDGDNVTYRLSNAPNGASLSESNGYFSWQPSYTQAGLYSITFWVTDTYGAASGQQTVSVQVNDNGDPTPIPTSTPAPTATWTPT</sequence>
<organism evidence="3 4">
    <name type="scientific">Candidatus Falkowbacteria bacterium CG10_big_fil_rev_8_21_14_0_10_44_15</name>
    <dbReference type="NCBI Taxonomy" id="1974569"/>
    <lineage>
        <taxon>Bacteria</taxon>
        <taxon>Candidatus Falkowiibacteriota</taxon>
    </lineage>
</organism>
<dbReference type="InterPro" id="IPR006644">
    <property type="entry name" value="Cadg"/>
</dbReference>
<feature type="region of interest" description="Disordered" evidence="1">
    <location>
        <begin position="214"/>
        <end position="236"/>
    </location>
</feature>
<dbReference type="AlphaFoldDB" id="A0A2H0UYP3"/>
<dbReference type="GO" id="GO:0016020">
    <property type="term" value="C:membrane"/>
    <property type="evidence" value="ECO:0007669"/>
    <property type="project" value="InterPro"/>
</dbReference>
<proteinExistence type="predicted"/>
<evidence type="ECO:0000313" key="3">
    <source>
        <dbReference type="EMBL" id="PIR91942.1"/>
    </source>
</evidence>
<accession>A0A2H0UYP3</accession>
<evidence type="ECO:0000256" key="1">
    <source>
        <dbReference type="SAM" id="MobiDB-lite"/>
    </source>
</evidence>
<dbReference type="Pfam" id="PF05345">
    <property type="entry name" value="He_PIG"/>
    <property type="match status" value="2"/>
</dbReference>
<dbReference type="InterPro" id="IPR013783">
    <property type="entry name" value="Ig-like_fold"/>
</dbReference>
<gene>
    <name evidence="3" type="ORF">COU01_04395</name>
</gene>
<comment type="caution">
    <text evidence="3">The sequence shown here is derived from an EMBL/GenBank/DDBJ whole genome shotgun (WGS) entry which is preliminary data.</text>
</comment>
<evidence type="ECO:0000313" key="4">
    <source>
        <dbReference type="Proteomes" id="UP000228510"/>
    </source>
</evidence>
<dbReference type="Proteomes" id="UP000228510">
    <property type="component" value="Unassembled WGS sequence"/>
</dbReference>
<feature type="domain" description="Dystroglycan-type cadherin-like" evidence="2">
    <location>
        <begin position="37"/>
        <end position="127"/>
    </location>
</feature>
<feature type="compositionally biased region" description="Low complexity" evidence="1">
    <location>
        <begin position="227"/>
        <end position="236"/>
    </location>
</feature>
<dbReference type="Gene3D" id="2.60.40.10">
    <property type="entry name" value="Immunoglobulins"/>
    <property type="match status" value="2"/>
</dbReference>
<name>A0A2H0UYP3_9BACT</name>
<feature type="non-terminal residue" evidence="3">
    <location>
        <position position="236"/>
    </location>
</feature>
<dbReference type="SUPFAM" id="SSF49313">
    <property type="entry name" value="Cadherin-like"/>
    <property type="match status" value="2"/>
</dbReference>